<dbReference type="EMBL" id="JBBHLL010000014">
    <property type="protein sequence ID" value="KAK7831370.1"/>
    <property type="molecule type" value="Genomic_DNA"/>
</dbReference>
<evidence type="ECO:0000313" key="3">
    <source>
        <dbReference type="Proteomes" id="UP001488838"/>
    </source>
</evidence>
<name>A0AAW0JY49_MYOGA</name>
<proteinExistence type="predicted"/>
<dbReference type="Proteomes" id="UP001488838">
    <property type="component" value="Unassembled WGS sequence"/>
</dbReference>
<protein>
    <submittedName>
        <fullName evidence="2">Uncharacterized protein</fullName>
    </submittedName>
</protein>
<gene>
    <name evidence="2" type="ORF">U0070_024658</name>
</gene>
<dbReference type="AlphaFoldDB" id="A0AAW0JY49"/>
<feature type="region of interest" description="Disordered" evidence="1">
    <location>
        <begin position="43"/>
        <end position="78"/>
    </location>
</feature>
<keyword evidence="3" id="KW-1185">Reference proteome</keyword>
<evidence type="ECO:0000256" key="1">
    <source>
        <dbReference type="SAM" id="MobiDB-lite"/>
    </source>
</evidence>
<organism evidence="2 3">
    <name type="scientific">Myodes glareolus</name>
    <name type="common">Bank vole</name>
    <name type="synonym">Clethrionomys glareolus</name>
    <dbReference type="NCBI Taxonomy" id="447135"/>
    <lineage>
        <taxon>Eukaryota</taxon>
        <taxon>Metazoa</taxon>
        <taxon>Chordata</taxon>
        <taxon>Craniata</taxon>
        <taxon>Vertebrata</taxon>
        <taxon>Euteleostomi</taxon>
        <taxon>Mammalia</taxon>
        <taxon>Eutheria</taxon>
        <taxon>Euarchontoglires</taxon>
        <taxon>Glires</taxon>
        <taxon>Rodentia</taxon>
        <taxon>Myomorpha</taxon>
        <taxon>Muroidea</taxon>
        <taxon>Cricetidae</taxon>
        <taxon>Arvicolinae</taxon>
        <taxon>Myodes</taxon>
    </lineage>
</organism>
<reference evidence="2 3" key="1">
    <citation type="journal article" date="2023" name="bioRxiv">
        <title>Conserved and derived expression patterns and positive selection on dental genes reveal complex evolutionary context of ever-growing rodent molars.</title>
        <authorList>
            <person name="Calamari Z.T."/>
            <person name="Song A."/>
            <person name="Cohen E."/>
            <person name="Akter M."/>
            <person name="Roy R.D."/>
            <person name="Hallikas O."/>
            <person name="Christensen M.M."/>
            <person name="Li P."/>
            <person name="Marangoni P."/>
            <person name="Jernvall J."/>
            <person name="Klein O.D."/>
        </authorList>
    </citation>
    <scope>NUCLEOTIDE SEQUENCE [LARGE SCALE GENOMIC DNA]</scope>
    <source>
        <strain evidence="2">V071</strain>
    </source>
</reference>
<sequence>MDVGSDHLTEARYVFKAQPTVHQTLSSNCKECLSDVLLRTGAPASAPADSPWDPTSLTGPWDLPFLTGPLDPTSLTGP</sequence>
<feature type="compositionally biased region" description="Low complexity" evidence="1">
    <location>
        <begin position="43"/>
        <end position="54"/>
    </location>
</feature>
<evidence type="ECO:0000313" key="2">
    <source>
        <dbReference type="EMBL" id="KAK7831370.1"/>
    </source>
</evidence>
<comment type="caution">
    <text evidence="2">The sequence shown here is derived from an EMBL/GenBank/DDBJ whole genome shotgun (WGS) entry which is preliminary data.</text>
</comment>
<accession>A0AAW0JY49</accession>